<keyword evidence="3" id="KW-1185">Reference proteome</keyword>
<accession>A0A5C3E450</accession>
<organism evidence="2 3">
    <name type="scientific">Ustilago trichophora</name>
    <dbReference type="NCBI Taxonomy" id="86804"/>
    <lineage>
        <taxon>Eukaryota</taxon>
        <taxon>Fungi</taxon>
        <taxon>Dikarya</taxon>
        <taxon>Basidiomycota</taxon>
        <taxon>Ustilaginomycotina</taxon>
        <taxon>Ustilaginomycetes</taxon>
        <taxon>Ustilaginales</taxon>
        <taxon>Ustilaginaceae</taxon>
        <taxon>Ustilago</taxon>
    </lineage>
</organism>
<dbReference type="Proteomes" id="UP000324022">
    <property type="component" value="Unassembled WGS sequence"/>
</dbReference>
<name>A0A5C3E450_9BASI</name>
<reference evidence="2 3" key="1">
    <citation type="submission" date="2018-03" db="EMBL/GenBank/DDBJ databases">
        <authorList>
            <person name="Guldener U."/>
        </authorList>
    </citation>
    <scope>NUCLEOTIDE SEQUENCE [LARGE SCALE GENOMIC DNA]</scope>
    <source>
        <strain evidence="2 3">NBRC100155</strain>
    </source>
</reference>
<feature type="chain" id="PRO_5022993128" evidence="1">
    <location>
        <begin position="24"/>
        <end position="170"/>
    </location>
</feature>
<dbReference type="AlphaFoldDB" id="A0A5C3E450"/>
<feature type="signal peptide" evidence="1">
    <location>
        <begin position="1"/>
        <end position="23"/>
    </location>
</feature>
<sequence>MKVLDVSLASVVFCLLVFAHVGAIDKRHRIHRIERRSALEDCNIAQVEGFWNKGAKGPDAIPDMNAAVCFNTNSHSEVQDNSPEHYRLIEGDHYCRHKRDQVSLTRMTLFGVGLGVDTDTIAITLLAQTQSNFGVMADSEIWLLTRMTTGARMTQARRSLLASNGARHME</sequence>
<dbReference type="EMBL" id="OOIN01000011">
    <property type="protein sequence ID" value="SPO25474.1"/>
    <property type="molecule type" value="Genomic_DNA"/>
</dbReference>
<evidence type="ECO:0000256" key="1">
    <source>
        <dbReference type="SAM" id="SignalP"/>
    </source>
</evidence>
<evidence type="ECO:0000313" key="3">
    <source>
        <dbReference type="Proteomes" id="UP000324022"/>
    </source>
</evidence>
<gene>
    <name evidence="2" type="ORF">UTRI_03104_B</name>
</gene>
<proteinExistence type="predicted"/>
<evidence type="ECO:0000313" key="2">
    <source>
        <dbReference type="EMBL" id="SPO25474.1"/>
    </source>
</evidence>
<protein>
    <submittedName>
        <fullName evidence="2">Uncharacterized protein</fullName>
    </submittedName>
</protein>
<keyword evidence="1" id="KW-0732">Signal</keyword>